<feature type="compositionally biased region" description="Pro residues" evidence="5">
    <location>
        <begin position="257"/>
        <end position="282"/>
    </location>
</feature>
<keyword evidence="7" id="KW-0732">Signal</keyword>
<feature type="chain" id="PRO_5011916148" description="Shisa N-terminal domain-containing protein" evidence="7">
    <location>
        <begin position="20"/>
        <end position="282"/>
    </location>
</feature>
<feature type="region of interest" description="Disordered" evidence="5">
    <location>
        <begin position="232"/>
        <end position="282"/>
    </location>
</feature>
<name>A0A267FX22_9PLAT</name>
<comment type="caution">
    <text evidence="10">The sequence shown here is derived from an EMBL/GenBank/DDBJ whole genome shotgun (WGS) entry which is preliminary data.</text>
</comment>
<evidence type="ECO:0000256" key="2">
    <source>
        <dbReference type="ARBA" id="ARBA00022692"/>
    </source>
</evidence>
<dbReference type="Proteomes" id="UP000215902">
    <property type="component" value="Unassembled WGS sequence"/>
</dbReference>
<gene>
    <name evidence="9" type="ORF">BOX15_Mlig011512g1</name>
    <name evidence="10" type="ORF">BOX15_Mlig030059g1</name>
</gene>
<evidence type="ECO:0000256" key="6">
    <source>
        <dbReference type="SAM" id="Phobius"/>
    </source>
</evidence>
<feature type="compositionally biased region" description="Pro residues" evidence="5">
    <location>
        <begin position="232"/>
        <end position="246"/>
    </location>
</feature>
<evidence type="ECO:0000256" key="3">
    <source>
        <dbReference type="ARBA" id="ARBA00022989"/>
    </source>
</evidence>
<dbReference type="InterPro" id="IPR026910">
    <property type="entry name" value="Shisa"/>
</dbReference>
<dbReference type="InterPro" id="IPR053891">
    <property type="entry name" value="Shisa_N"/>
</dbReference>
<dbReference type="GO" id="GO:0016020">
    <property type="term" value="C:membrane"/>
    <property type="evidence" value="ECO:0007669"/>
    <property type="project" value="UniProtKB-SubCell"/>
</dbReference>
<organism evidence="10 11">
    <name type="scientific">Macrostomum lignano</name>
    <dbReference type="NCBI Taxonomy" id="282301"/>
    <lineage>
        <taxon>Eukaryota</taxon>
        <taxon>Metazoa</taxon>
        <taxon>Spiralia</taxon>
        <taxon>Lophotrochozoa</taxon>
        <taxon>Platyhelminthes</taxon>
        <taxon>Rhabditophora</taxon>
        <taxon>Macrostomorpha</taxon>
        <taxon>Macrostomida</taxon>
        <taxon>Macrostomidae</taxon>
        <taxon>Macrostomum</taxon>
    </lineage>
</organism>
<dbReference type="PANTHER" id="PTHR31395">
    <property type="entry name" value="SHISA"/>
    <property type="match status" value="1"/>
</dbReference>
<evidence type="ECO:0000313" key="11">
    <source>
        <dbReference type="Proteomes" id="UP000215902"/>
    </source>
</evidence>
<comment type="subcellular location">
    <subcellularLocation>
        <location evidence="1">Membrane</location>
    </subcellularLocation>
</comment>
<dbReference type="EMBL" id="NIVC01000696">
    <property type="protein sequence ID" value="PAA78283.1"/>
    <property type="molecule type" value="Genomic_DNA"/>
</dbReference>
<sequence>MRLALVLVFFSVILVCAVAGRRSSFRSFRSRSYRYRSPSYRSYGGSGSFRASNYKMAPGVMRRMGGIGINKKMLLAAGSVYIAYKLRPKFHIGGGYRYDSDDYAICRGNFTGRNEQNVTISYKYFICPTDINYIIRWDNRKYCCGPVEQQYCCDKEEFYLQYGNRIVGLSGAVIAIISVLSILFLCCCCGLMLYCKFRNRRPGHHQQPTPVPTEDPAGKTASAYPMQQAAYPPPMQPQAAYPPPLPTGGVSSAESAPPYPIYQPPGGAPPPNLPPPAYPGPM</sequence>
<keyword evidence="4 6" id="KW-0472">Membrane</keyword>
<keyword evidence="11" id="KW-1185">Reference proteome</keyword>
<keyword evidence="2 6" id="KW-0812">Transmembrane</keyword>
<evidence type="ECO:0000313" key="10">
    <source>
        <dbReference type="EMBL" id="PAA78283.1"/>
    </source>
</evidence>
<evidence type="ECO:0000256" key="4">
    <source>
        <dbReference type="ARBA" id="ARBA00023136"/>
    </source>
</evidence>
<dbReference type="EMBL" id="NIVC01003751">
    <property type="protein sequence ID" value="PAA49959.1"/>
    <property type="molecule type" value="Genomic_DNA"/>
</dbReference>
<protein>
    <recommendedName>
        <fullName evidence="8">Shisa N-terminal domain-containing protein</fullName>
    </recommendedName>
</protein>
<dbReference type="AlphaFoldDB" id="A0A267FX22"/>
<reference evidence="10 11" key="1">
    <citation type="submission" date="2017-06" db="EMBL/GenBank/DDBJ databases">
        <title>A platform for efficient transgenesis in Macrostomum lignano, a flatworm model organism for stem cell research.</title>
        <authorList>
            <person name="Berezikov E."/>
        </authorList>
    </citation>
    <scope>NUCLEOTIDE SEQUENCE [LARGE SCALE GENOMIC DNA]</scope>
    <source>
        <strain evidence="10">DV1</strain>
        <tissue evidence="10">Whole organism</tissue>
    </source>
</reference>
<dbReference type="PANTHER" id="PTHR31395:SF23">
    <property type="entry name" value="GEO05642P1"/>
    <property type="match status" value="1"/>
</dbReference>
<evidence type="ECO:0000256" key="7">
    <source>
        <dbReference type="SAM" id="SignalP"/>
    </source>
</evidence>
<dbReference type="Pfam" id="PF13908">
    <property type="entry name" value="Shisa_N"/>
    <property type="match status" value="1"/>
</dbReference>
<evidence type="ECO:0000259" key="8">
    <source>
        <dbReference type="Pfam" id="PF13908"/>
    </source>
</evidence>
<dbReference type="OrthoDB" id="6253338at2759"/>
<feature type="domain" description="Shisa N-terminal" evidence="8">
    <location>
        <begin position="122"/>
        <end position="160"/>
    </location>
</feature>
<feature type="signal peptide" evidence="7">
    <location>
        <begin position="1"/>
        <end position="19"/>
    </location>
</feature>
<keyword evidence="3 6" id="KW-1133">Transmembrane helix</keyword>
<evidence type="ECO:0000256" key="5">
    <source>
        <dbReference type="SAM" id="MobiDB-lite"/>
    </source>
</evidence>
<dbReference type="STRING" id="282301.A0A267FX22"/>
<evidence type="ECO:0000256" key="1">
    <source>
        <dbReference type="ARBA" id="ARBA00004370"/>
    </source>
</evidence>
<proteinExistence type="predicted"/>
<evidence type="ECO:0000313" key="9">
    <source>
        <dbReference type="EMBL" id="PAA49959.1"/>
    </source>
</evidence>
<accession>A0A267FX22</accession>
<feature type="transmembrane region" description="Helical" evidence="6">
    <location>
        <begin position="166"/>
        <end position="194"/>
    </location>
</feature>